<dbReference type="AlphaFoldDB" id="A0A1R2BL56"/>
<proteinExistence type="predicted"/>
<dbReference type="PANTHER" id="PTHR11635:SF152">
    <property type="entry name" value="CAMP-DEPENDENT PROTEIN KINASE TYPE I REGULATORY SUBUNIT-RELATED"/>
    <property type="match status" value="1"/>
</dbReference>
<evidence type="ECO:0000313" key="2">
    <source>
        <dbReference type="EMBL" id="OMJ77488.1"/>
    </source>
</evidence>
<dbReference type="SUPFAM" id="SSF51206">
    <property type="entry name" value="cAMP-binding domain-like"/>
    <property type="match status" value="2"/>
</dbReference>
<protein>
    <recommendedName>
        <fullName evidence="1">Cyclic nucleotide-binding domain-containing protein</fullName>
    </recommendedName>
</protein>
<dbReference type="GO" id="GO:0005829">
    <property type="term" value="C:cytosol"/>
    <property type="evidence" value="ECO:0007669"/>
    <property type="project" value="TreeGrafter"/>
</dbReference>
<accession>A0A1R2BL56</accession>
<dbReference type="Pfam" id="PF00027">
    <property type="entry name" value="cNMP_binding"/>
    <property type="match status" value="1"/>
</dbReference>
<reference evidence="2 3" key="1">
    <citation type="submission" date="2016-11" db="EMBL/GenBank/DDBJ databases">
        <title>The macronuclear genome of Stentor coeruleus: a giant cell with tiny introns.</title>
        <authorList>
            <person name="Slabodnick M."/>
            <person name="Ruby J.G."/>
            <person name="Reiff S.B."/>
            <person name="Swart E.C."/>
            <person name="Gosai S."/>
            <person name="Prabakaran S."/>
            <person name="Witkowska E."/>
            <person name="Larue G.E."/>
            <person name="Fisher S."/>
            <person name="Freeman R.M."/>
            <person name="Gunawardena J."/>
            <person name="Chu W."/>
            <person name="Stover N.A."/>
            <person name="Gregory B.D."/>
            <person name="Nowacki M."/>
            <person name="Derisi J."/>
            <person name="Roy S.W."/>
            <person name="Marshall W.F."/>
            <person name="Sood P."/>
        </authorList>
    </citation>
    <scope>NUCLEOTIDE SEQUENCE [LARGE SCALE GENOMIC DNA]</scope>
    <source>
        <strain evidence="2">WM001</strain>
    </source>
</reference>
<name>A0A1R2BL56_9CILI</name>
<dbReference type="GO" id="GO:0030552">
    <property type="term" value="F:cAMP binding"/>
    <property type="evidence" value="ECO:0007669"/>
    <property type="project" value="TreeGrafter"/>
</dbReference>
<dbReference type="PROSITE" id="PS50042">
    <property type="entry name" value="CNMP_BINDING_3"/>
    <property type="match status" value="2"/>
</dbReference>
<dbReference type="Proteomes" id="UP000187209">
    <property type="component" value="Unassembled WGS sequence"/>
</dbReference>
<sequence length="350" mass="39727">MQQRIKIIDSFNLLEFSAGQVIFRKGDLSSHYYFVLEGVIEAFNEQRDGTCKLVGKITCGKALGEIGILRNQPRSLTCIAKTKGWYLSLCNEEFMSLLASHMFKALDQKIQFIETYFPNVKKLTTVQKQRIAYAMASFSCSRGQVISIQKEFLHSLYFINEGELIVTLISEKNLKSMTLKLAPGNIIGEECVFFNVNLMYNISVSSEYAHIYTLQKKDLLILLPSETLEVWKNNYKAKVKSRGQLIEGLGHNLQVNVMKNMSLTHFALASSYAKKRLDMIKRRNEVTISIDNEEKSGIIGKMLKEFSPAAVMLQGKIAAKKIRRLSLGNGFGFKNGARSREKLRFNISMI</sequence>
<dbReference type="GO" id="GO:0034236">
    <property type="term" value="F:protein kinase A catalytic subunit binding"/>
    <property type="evidence" value="ECO:0007669"/>
    <property type="project" value="TreeGrafter"/>
</dbReference>
<dbReference type="GO" id="GO:0005952">
    <property type="term" value="C:cAMP-dependent protein kinase complex"/>
    <property type="evidence" value="ECO:0007669"/>
    <property type="project" value="InterPro"/>
</dbReference>
<dbReference type="PANTHER" id="PTHR11635">
    <property type="entry name" value="CAMP-DEPENDENT PROTEIN KINASE REGULATORY CHAIN"/>
    <property type="match status" value="1"/>
</dbReference>
<evidence type="ECO:0000259" key="1">
    <source>
        <dbReference type="PROSITE" id="PS50042"/>
    </source>
</evidence>
<feature type="domain" description="Cyclic nucleotide-binding" evidence="1">
    <location>
        <begin position="119"/>
        <end position="223"/>
    </location>
</feature>
<feature type="domain" description="Cyclic nucleotide-binding" evidence="1">
    <location>
        <begin position="1"/>
        <end position="98"/>
    </location>
</feature>
<comment type="caution">
    <text evidence="2">The sequence shown here is derived from an EMBL/GenBank/DDBJ whole genome shotgun (WGS) entry which is preliminary data.</text>
</comment>
<dbReference type="InterPro" id="IPR018490">
    <property type="entry name" value="cNMP-bd_dom_sf"/>
</dbReference>
<dbReference type="InterPro" id="IPR000595">
    <property type="entry name" value="cNMP-bd_dom"/>
</dbReference>
<dbReference type="EMBL" id="MPUH01000573">
    <property type="protein sequence ID" value="OMJ77488.1"/>
    <property type="molecule type" value="Genomic_DNA"/>
</dbReference>
<dbReference type="Gene3D" id="2.60.120.10">
    <property type="entry name" value="Jelly Rolls"/>
    <property type="match status" value="2"/>
</dbReference>
<dbReference type="GO" id="GO:0004862">
    <property type="term" value="F:cAMP-dependent protein kinase inhibitor activity"/>
    <property type="evidence" value="ECO:0007669"/>
    <property type="project" value="TreeGrafter"/>
</dbReference>
<dbReference type="InterPro" id="IPR050503">
    <property type="entry name" value="cAMP-dep_PK_reg_su-like"/>
</dbReference>
<organism evidence="2 3">
    <name type="scientific">Stentor coeruleus</name>
    <dbReference type="NCBI Taxonomy" id="5963"/>
    <lineage>
        <taxon>Eukaryota</taxon>
        <taxon>Sar</taxon>
        <taxon>Alveolata</taxon>
        <taxon>Ciliophora</taxon>
        <taxon>Postciliodesmatophora</taxon>
        <taxon>Heterotrichea</taxon>
        <taxon>Heterotrichida</taxon>
        <taxon>Stentoridae</taxon>
        <taxon>Stentor</taxon>
    </lineage>
</organism>
<keyword evidence="3" id="KW-1185">Reference proteome</keyword>
<dbReference type="OrthoDB" id="323422at2759"/>
<gene>
    <name evidence="2" type="ORF">SteCoe_22925</name>
</gene>
<dbReference type="InterPro" id="IPR014710">
    <property type="entry name" value="RmlC-like_jellyroll"/>
</dbReference>
<dbReference type="CDD" id="cd00038">
    <property type="entry name" value="CAP_ED"/>
    <property type="match status" value="1"/>
</dbReference>
<dbReference type="SMART" id="SM00100">
    <property type="entry name" value="cNMP"/>
    <property type="match status" value="1"/>
</dbReference>
<evidence type="ECO:0000313" key="3">
    <source>
        <dbReference type="Proteomes" id="UP000187209"/>
    </source>
</evidence>